<reference evidence="5" key="1">
    <citation type="submission" date="2022-06" db="EMBL/GenBank/DDBJ databases">
        <title>Gramella sediminis sp. nov., isolated from deep-sea sediment of the Indian Ocean.</title>
        <authorList>
            <person name="Yang L."/>
        </authorList>
    </citation>
    <scope>NUCLEOTIDE SEQUENCE</scope>
    <source>
        <strain evidence="5">HMD3159</strain>
    </source>
</reference>
<comment type="similarity">
    <text evidence="1">Belongs to the P-Pant transferase superfamily. Gsp/Sfp/HetI/AcpT family.</text>
</comment>
<dbReference type="GO" id="GO:0016740">
    <property type="term" value="F:transferase activity"/>
    <property type="evidence" value="ECO:0007669"/>
    <property type="project" value="UniProtKB-KW"/>
</dbReference>
<dbReference type="Pfam" id="PF22624">
    <property type="entry name" value="AASDHPPT_N"/>
    <property type="match status" value="1"/>
</dbReference>
<evidence type="ECO:0000259" key="3">
    <source>
        <dbReference type="Pfam" id="PF01648"/>
    </source>
</evidence>
<evidence type="ECO:0000313" key="6">
    <source>
        <dbReference type="Proteomes" id="UP001155077"/>
    </source>
</evidence>
<dbReference type="InterPro" id="IPR008278">
    <property type="entry name" value="4-PPantetheinyl_Trfase_dom"/>
</dbReference>
<evidence type="ECO:0000259" key="4">
    <source>
        <dbReference type="Pfam" id="PF22624"/>
    </source>
</evidence>
<name>A0ABT0Z1W7_9FLAO</name>
<sequence>MDSVKINWADKFPGCLYGIDHIHVWKASLDYNESKINSAIEFLSMDEVERANRFYFESDRSQFIVRRSILKQIIAKYLEIDPKNLLFGYNLFGKPHLINDSLKHSLKFNMSYSNNMALYAISYEIEVGIDIEFIQKDIEFQQIIDRFFSPNEIEYLRNINIDKRKEEFFKIWTRKEAVLKALGKGFSIPLQMVNVAYNRSNFILRINNDGNHGEKSSWNVQDLLPANNYIASIAKEESDSEIFFSHFTF</sequence>
<dbReference type="InterPro" id="IPR055066">
    <property type="entry name" value="AASDHPPT_N"/>
</dbReference>
<dbReference type="PANTHER" id="PTHR12215:SF10">
    <property type="entry name" value="L-AMINOADIPATE-SEMIALDEHYDE DEHYDROGENASE-PHOSPHOPANTETHEINYL TRANSFERASE"/>
    <property type="match status" value="1"/>
</dbReference>
<dbReference type="Proteomes" id="UP001155077">
    <property type="component" value="Unassembled WGS sequence"/>
</dbReference>
<keyword evidence="6" id="KW-1185">Reference proteome</keyword>
<dbReference type="Pfam" id="PF01648">
    <property type="entry name" value="ACPS"/>
    <property type="match status" value="1"/>
</dbReference>
<dbReference type="RefSeq" id="WP_252112392.1">
    <property type="nucleotide sequence ID" value="NZ_JAMSCK010000003.1"/>
</dbReference>
<dbReference type="InterPro" id="IPR050559">
    <property type="entry name" value="P-Pant_transferase_sf"/>
</dbReference>
<dbReference type="InterPro" id="IPR037143">
    <property type="entry name" value="4-PPantetheinyl_Trfase_dom_sf"/>
</dbReference>
<evidence type="ECO:0000256" key="1">
    <source>
        <dbReference type="ARBA" id="ARBA00010990"/>
    </source>
</evidence>
<protein>
    <submittedName>
        <fullName evidence="5">4'-phosphopantetheinyl transferase superfamily protein</fullName>
    </submittedName>
</protein>
<comment type="caution">
    <text evidence="5">The sequence shown here is derived from an EMBL/GenBank/DDBJ whole genome shotgun (WGS) entry which is preliminary data.</text>
</comment>
<feature type="domain" description="4'-phosphopantetheinyl transferase N-terminal" evidence="4">
    <location>
        <begin position="33"/>
        <end position="120"/>
    </location>
</feature>
<gene>
    <name evidence="5" type="ORF">NE848_08330</name>
</gene>
<evidence type="ECO:0000313" key="5">
    <source>
        <dbReference type="EMBL" id="MCM8569383.1"/>
    </source>
</evidence>
<feature type="domain" description="4'-phosphopantetheinyl transferase" evidence="3">
    <location>
        <begin position="127"/>
        <end position="233"/>
    </location>
</feature>
<dbReference type="Gene3D" id="3.90.470.20">
    <property type="entry name" value="4'-phosphopantetheinyl transferase domain"/>
    <property type="match status" value="2"/>
</dbReference>
<accession>A0ABT0Z1W7</accession>
<dbReference type="EMBL" id="JAMSCK010000003">
    <property type="protein sequence ID" value="MCM8569383.1"/>
    <property type="molecule type" value="Genomic_DNA"/>
</dbReference>
<dbReference type="SUPFAM" id="SSF56214">
    <property type="entry name" value="4'-phosphopantetheinyl transferase"/>
    <property type="match status" value="2"/>
</dbReference>
<evidence type="ECO:0000256" key="2">
    <source>
        <dbReference type="ARBA" id="ARBA00022679"/>
    </source>
</evidence>
<organism evidence="5 6">
    <name type="scientific">Gramella jeungdoensis</name>
    <dbReference type="NCBI Taxonomy" id="708091"/>
    <lineage>
        <taxon>Bacteria</taxon>
        <taxon>Pseudomonadati</taxon>
        <taxon>Bacteroidota</taxon>
        <taxon>Flavobacteriia</taxon>
        <taxon>Flavobacteriales</taxon>
        <taxon>Flavobacteriaceae</taxon>
        <taxon>Christiangramia</taxon>
    </lineage>
</organism>
<dbReference type="PANTHER" id="PTHR12215">
    <property type="entry name" value="PHOSPHOPANTETHEINE TRANSFERASE"/>
    <property type="match status" value="1"/>
</dbReference>
<proteinExistence type="inferred from homology"/>
<keyword evidence="2 5" id="KW-0808">Transferase</keyword>